<feature type="region of interest" description="Disordered" evidence="1">
    <location>
        <begin position="355"/>
        <end position="400"/>
    </location>
</feature>
<dbReference type="RefSeq" id="XP_067926883.1">
    <property type="nucleotide sequence ID" value="XM_068061143.1"/>
</dbReference>
<sequence>MRPLKYSVHTTLRGGGNGLAAEDRVPRQTTPLAGIAPSSPFHPHSSSSSALSGSFDSPSCVLKQKTFSSPVDQKNMSFSSAAGEGGGGGAADIVARLGTAGYGTYFGDGSDGDDYGGGRGNASRSGKKVAQKKASSGHRSSFFGRLGTKRTEGEPEATVSKSDTGKAPQVLKQMRIQLSYDEDAYPAGVELDVFALLYDKNCKYLDCVFYRNTEGANGAFSLNCATNSLSMDLTRVPEECYIIVLAAAVYTLGLSLTDLEKGCIQIAGGFLGPTIKTIYLTDLRPPKNAESTSGLIYFLIGEENGQWFYKDALQFTKPSLDEIMRPAKELAEDLDIELRQPAVFGLRHLDSLYQASRRRQGSTSSESSKEFFIHSRGRDSDDGNDFRHSGSVGGSRPARSLRQHLDAMRHSLSSLGNMADPVAAHDLQAFRQTVTDRLDDIEERQNTLEDMVGKVTARLDGLFAYLGIDESSLM</sequence>
<name>A0A2C6KMH0_9APIC</name>
<evidence type="ECO:0000256" key="1">
    <source>
        <dbReference type="SAM" id="MobiDB-lite"/>
    </source>
</evidence>
<feature type="compositionally biased region" description="Low complexity" evidence="1">
    <location>
        <begin position="36"/>
        <end position="55"/>
    </location>
</feature>
<feature type="compositionally biased region" description="Basic and acidic residues" evidence="1">
    <location>
        <begin position="367"/>
        <end position="388"/>
    </location>
</feature>
<protein>
    <submittedName>
        <fullName evidence="2">Uncharacterized protein</fullName>
    </submittedName>
</protein>
<evidence type="ECO:0000313" key="2">
    <source>
        <dbReference type="EMBL" id="PHJ25211.1"/>
    </source>
</evidence>
<dbReference type="GeneID" id="94424354"/>
<dbReference type="OrthoDB" id="346897at2759"/>
<reference evidence="2 3" key="1">
    <citation type="journal article" date="2017" name="Int. J. Parasitol.">
        <title>The genome of the protozoan parasite Cystoisospora suis and a reverse vaccinology approach to identify vaccine candidates.</title>
        <authorList>
            <person name="Palmieri N."/>
            <person name="Shrestha A."/>
            <person name="Ruttkowski B."/>
            <person name="Beck T."/>
            <person name="Vogl C."/>
            <person name="Tomley F."/>
            <person name="Blake D.P."/>
            <person name="Joachim A."/>
        </authorList>
    </citation>
    <scope>NUCLEOTIDE SEQUENCE [LARGE SCALE GENOMIC DNA]</scope>
    <source>
        <strain evidence="2 3">Wien I</strain>
    </source>
</reference>
<organism evidence="2 3">
    <name type="scientific">Cystoisospora suis</name>
    <dbReference type="NCBI Taxonomy" id="483139"/>
    <lineage>
        <taxon>Eukaryota</taxon>
        <taxon>Sar</taxon>
        <taxon>Alveolata</taxon>
        <taxon>Apicomplexa</taxon>
        <taxon>Conoidasida</taxon>
        <taxon>Coccidia</taxon>
        <taxon>Eucoccidiorida</taxon>
        <taxon>Eimeriorina</taxon>
        <taxon>Sarcocystidae</taxon>
        <taxon>Cystoisospora</taxon>
    </lineage>
</organism>
<feature type="region of interest" description="Disordered" evidence="1">
    <location>
        <begin position="1"/>
        <end position="55"/>
    </location>
</feature>
<keyword evidence="3" id="KW-1185">Reference proteome</keyword>
<dbReference type="Proteomes" id="UP000221165">
    <property type="component" value="Unassembled WGS sequence"/>
</dbReference>
<dbReference type="EMBL" id="MIGC01000369">
    <property type="protein sequence ID" value="PHJ25211.1"/>
    <property type="molecule type" value="Genomic_DNA"/>
</dbReference>
<evidence type="ECO:0000313" key="3">
    <source>
        <dbReference type="Proteomes" id="UP000221165"/>
    </source>
</evidence>
<dbReference type="Gene3D" id="2.60.60.30">
    <property type="entry name" value="sav2460 like domains"/>
    <property type="match status" value="1"/>
</dbReference>
<feature type="region of interest" description="Disordered" evidence="1">
    <location>
        <begin position="116"/>
        <end position="166"/>
    </location>
</feature>
<comment type="caution">
    <text evidence="2">The sequence shown here is derived from an EMBL/GenBank/DDBJ whole genome shotgun (WGS) entry which is preliminary data.</text>
</comment>
<accession>A0A2C6KMH0</accession>
<dbReference type="AlphaFoldDB" id="A0A2C6KMH0"/>
<dbReference type="VEuPathDB" id="ToxoDB:CSUI_000937"/>
<proteinExistence type="predicted"/>
<gene>
    <name evidence="2" type="ORF">CSUI_000937</name>
</gene>